<evidence type="ECO:0000313" key="2">
    <source>
        <dbReference type="Proteomes" id="UP001589832"/>
    </source>
</evidence>
<sequence>MRYIYLLLILCCFSCNNERVLLLPEIENAEIIEVLDVSPAYIFYDETQPDSTLLNRKNLISTTNWLVNVDKRLTLKQAIPHIKFLQDKKRNAKMHKNEDAKNYFTCNDTGIGSLGFVEFTEIMYQEKIEIDTIYHKNNLPTEENLKRMAGFHASSTIPIIFNGAEQVKIDSVTLDFDNLENELNKFTELNFIGIHIQIYFDKNLSFQDYISIKRKIQSFKSDLISVDFNEYIF</sequence>
<dbReference type="RefSeq" id="WP_386060692.1">
    <property type="nucleotide sequence ID" value="NZ_JBHLTQ010000002.1"/>
</dbReference>
<accession>A0ABV6Q6N8</accession>
<comment type="caution">
    <text evidence="1">The sequence shown here is derived from an EMBL/GenBank/DDBJ whole genome shotgun (WGS) entry which is preliminary data.</text>
</comment>
<gene>
    <name evidence="1" type="ORF">ACFFGA_05200</name>
</gene>
<dbReference type="EMBL" id="JBHLTQ010000002">
    <property type="protein sequence ID" value="MFC0603939.1"/>
    <property type="molecule type" value="Genomic_DNA"/>
</dbReference>
<keyword evidence="2" id="KW-1185">Reference proteome</keyword>
<protein>
    <submittedName>
        <fullName evidence="1">Uncharacterized protein</fullName>
    </submittedName>
</protein>
<name>A0ABV6Q6N8_9FLAO</name>
<evidence type="ECO:0000313" key="1">
    <source>
        <dbReference type="EMBL" id="MFC0603939.1"/>
    </source>
</evidence>
<proteinExistence type="predicted"/>
<dbReference type="Proteomes" id="UP001589832">
    <property type="component" value="Unassembled WGS sequence"/>
</dbReference>
<reference evidence="1 2" key="1">
    <citation type="submission" date="2024-09" db="EMBL/GenBank/DDBJ databases">
        <authorList>
            <person name="Sun Q."/>
            <person name="Mori K."/>
        </authorList>
    </citation>
    <scope>NUCLEOTIDE SEQUENCE [LARGE SCALE GENOMIC DNA]</scope>
    <source>
        <strain evidence="1 2">NCAIM B.02481</strain>
    </source>
</reference>
<organism evidence="1 2">
    <name type="scientific">Winogradskyella pulchriflava</name>
    <dbReference type="NCBI Taxonomy" id="1110688"/>
    <lineage>
        <taxon>Bacteria</taxon>
        <taxon>Pseudomonadati</taxon>
        <taxon>Bacteroidota</taxon>
        <taxon>Flavobacteriia</taxon>
        <taxon>Flavobacteriales</taxon>
        <taxon>Flavobacteriaceae</taxon>
        <taxon>Winogradskyella</taxon>
    </lineage>
</organism>